<dbReference type="RefSeq" id="WP_043573976.1">
    <property type="nucleotide sequence ID" value="NZ_CP142381.1"/>
</dbReference>
<sequence length="78" mass="8466">MTQPSSDQLDPAIAALLAQLWRAAQSGAPAWSLPRLCKQSGLRMSTLRRSLTLLAELELAAIELYADGRGRAWLSDEG</sequence>
<gene>
    <name evidence="1" type="ORF">KIF53_06445</name>
</gene>
<dbReference type="EMBL" id="JAHDTB010000004">
    <property type="protein sequence ID" value="MBW8287264.1"/>
    <property type="molecule type" value="Genomic_DNA"/>
</dbReference>
<keyword evidence="2" id="KW-1185">Reference proteome</keyword>
<reference evidence="1 2" key="1">
    <citation type="submission" date="2021-05" db="EMBL/GenBank/DDBJ databases">
        <title>Draft Whole Genome Sequencing Of Biosensor Chromobacterium violaceum Strain CV026 Reveals A Regulatory RNA In Chromobacterium violaceum Phenotype Regulatory Network.</title>
        <authorList>
            <person name="Hong K.W."/>
            <person name="Chan K.G."/>
            <person name="Chang C.-Y."/>
        </authorList>
    </citation>
    <scope>NUCLEOTIDE SEQUENCE [LARGE SCALE GENOMIC DNA]</scope>
    <source>
        <strain evidence="1 2">ATCC 31532</strain>
    </source>
</reference>
<dbReference type="InterPro" id="IPR036388">
    <property type="entry name" value="WH-like_DNA-bd_sf"/>
</dbReference>
<evidence type="ECO:0008006" key="3">
    <source>
        <dbReference type="Google" id="ProtNLM"/>
    </source>
</evidence>
<accession>A0ABS7FB09</accession>
<dbReference type="InterPro" id="IPR036390">
    <property type="entry name" value="WH_DNA-bd_sf"/>
</dbReference>
<protein>
    <recommendedName>
        <fullName evidence="3">HTH iclR-type domain-containing protein</fullName>
    </recommendedName>
</protein>
<organism evidence="1 2">
    <name type="scientific">Chromobacterium subtsugae</name>
    <dbReference type="NCBI Taxonomy" id="251747"/>
    <lineage>
        <taxon>Bacteria</taxon>
        <taxon>Pseudomonadati</taxon>
        <taxon>Pseudomonadota</taxon>
        <taxon>Betaproteobacteria</taxon>
        <taxon>Neisseriales</taxon>
        <taxon>Chromobacteriaceae</taxon>
        <taxon>Chromobacterium</taxon>
    </lineage>
</organism>
<comment type="caution">
    <text evidence="1">The sequence shown here is derived from an EMBL/GenBank/DDBJ whole genome shotgun (WGS) entry which is preliminary data.</text>
</comment>
<dbReference type="SUPFAM" id="SSF46785">
    <property type="entry name" value="Winged helix' DNA-binding domain"/>
    <property type="match status" value="1"/>
</dbReference>
<dbReference type="Proteomes" id="UP000711178">
    <property type="component" value="Unassembled WGS sequence"/>
</dbReference>
<name>A0ABS7FB09_9NEIS</name>
<dbReference type="Gene3D" id="1.10.10.10">
    <property type="entry name" value="Winged helix-like DNA-binding domain superfamily/Winged helix DNA-binding domain"/>
    <property type="match status" value="1"/>
</dbReference>
<dbReference type="GeneID" id="89686832"/>
<proteinExistence type="predicted"/>
<evidence type="ECO:0000313" key="2">
    <source>
        <dbReference type="Proteomes" id="UP000711178"/>
    </source>
</evidence>
<evidence type="ECO:0000313" key="1">
    <source>
        <dbReference type="EMBL" id="MBW8287264.1"/>
    </source>
</evidence>